<proteinExistence type="predicted"/>
<dbReference type="PRINTS" id="PR00455">
    <property type="entry name" value="HTHTETR"/>
</dbReference>
<dbReference type="GO" id="GO:0003700">
    <property type="term" value="F:DNA-binding transcription factor activity"/>
    <property type="evidence" value="ECO:0007669"/>
    <property type="project" value="TreeGrafter"/>
</dbReference>
<keyword evidence="3" id="KW-0804">Transcription</keyword>
<name>A0A3P1WVE5_9ACTN</name>
<dbReference type="Proteomes" id="UP000280935">
    <property type="component" value="Unassembled WGS sequence"/>
</dbReference>
<dbReference type="PANTHER" id="PTHR30055:SF234">
    <property type="entry name" value="HTH-TYPE TRANSCRIPTIONAL REGULATOR BETI"/>
    <property type="match status" value="1"/>
</dbReference>
<accession>A0A3P1WVE5</accession>
<keyword evidence="2 4" id="KW-0238">DNA-binding</keyword>
<dbReference type="GO" id="GO:0000976">
    <property type="term" value="F:transcription cis-regulatory region binding"/>
    <property type="evidence" value="ECO:0007669"/>
    <property type="project" value="TreeGrafter"/>
</dbReference>
<dbReference type="PANTHER" id="PTHR30055">
    <property type="entry name" value="HTH-TYPE TRANSCRIPTIONAL REGULATOR RUTR"/>
    <property type="match status" value="1"/>
</dbReference>
<protein>
    <submittedName>
        <fullName evidence="6">TetR/AcrR family transcriptional regulator</fullName>
    </submittedName>
</protein>
<feature type="domain" description="HTH tetR-type" evidence="5">
    <location>
        <begin position="10"/>
        <end position="70"/>
    </location>
</feature>
<dbReference type="Gene3D" id="1.10.357.10">
    <property type="entry name" value="Tetracycline Repressor, domain 2"/>
    <property type="match status" value="1"/>
</dbReference>
<dbReference type="PROSITE" id="PS50977">
    <property type="entry name" value="HTH_TETR_2"/>
    <property type="match status" value="1"/>
</dbReference>
<evidence type="ECO:0000259" key="5">
    <source>
        <dbReference type="PROSITE" id="PS50977"/>
    </source>
</evidence>
<dbReference type="InterPro" id="IPR001647">
    <property type="entry name" value="HTH_TetR"/>
</dbReference>
<sequence length="204" mass="22479">MSSVRHGGRPTRREEVVAAATEAFARGGYNGVSLRDIAARLNMTPAGVLHHFGTKEELLTAVLEARDRDEVDRDHYSTFPHGADYLAHMVRTVRLNAERRGITQLYTVLAGESVADEHPAQDWFRSRYDGLRQIVDRALRRAAEVPDGVLVAESLEAAEAVIAVMDGMQIQWLLDDEVAMAPAVARVIDLVVADLRGRVADLTP</sequence>
<keyword evidence="1" id="KW-0805">Transcription regulation</keyword>
<dbReference type="InterPro" id="IPR009057">
    <property type="entry name" value="Homeodomain-like_sf"/>
</dbReference>
<organism evidence="6 7">
    <name type="scientific">Arachnia propionica</name>
    <dbReference type="NCBI Taxonomy" id="1750"/>
    <lineage>
        <taxon>Bacteria</taxon>
        <taxon>Bacillati</taxon>
        <taxon>Actinomycetota</taxon>
        <taxon>Actinomycetes</taxon>
        <taxon>Propionibacteriales</taxon>
        <taxon>Propionibacteriaceae</taxon>
        <taxon>Arachnia</taxon>
    </lineage>
</organism>
<evidence type="ECO:0000313" key="7">
    <source>
        <dbReference type="Proteomes" id="UP000280935"/>
    </source>
</evidence>
<evidence type="ECO:0000313" key="6">
    <source>
        <dbReference type="EMBL" id="RRD50215.1"/>
    </source>
</evidence>
<gene>
    <name evidence="6" type="ORF">EII35_05610</name>
</gene>
<dbReference type="Pfam" id="PF00440">
    <property type="entry name" value="TetR_N"/>
    <property type="match status" value="1"/>
</dbReference>
<dbReference type="EMBL" id="RQYT01000008">
    <property type="protein sequence ID" value="RRD50215.1"/>
    <property type="molecule type" value="Genomic_DNA"/>
</dbReference>
<evidence type="ECO:0000256" key="4">
    <source>
        <dbReference type="PROSITE-ProRule" id="PRU00335"/>
    </source>
</evidence>
<comment type="caution">
    <text evidence="6">The sequence shown here is derived from an EMBL/GenBank/DDBJ whole genome shotgun (WGS) entry which is preliminary data.</text>
</comment>
<dbReference type="OrthoDB" id="5112469at2"/>
<dbReference type="AlphaFoldDB" id="A0A3P1WVE5"/>
<dbReference type="InterPro" id="IPR050109">
    <property type="entry name" value="HTH-type_TetR-like_transc_reg"/>
</dbReference>
<dbReference type="InterPro" id="IPR036271">
    <property type="entry name" value="Tet_transcr_reg_TetR-rel_C_sf"/>
</dbReference>
<evidence type="ECO:0000256" key="3">
    <source>
        <dbReference type="ARBA" id="ARBA00023163"/>
    </source>
</evidence>
<dbReference type="SUPFAM" id="SSF48498">
    <property type="entry name" value="Tetracyclin repressor-like, C-terminal domain"/>
    <property type="match status" value="1"/>
</dbReference>
<dbReference type="SUPFAM" id="SSF46689">
    <property type="entry name" value="Homeodomain-like"/>
    <property type="match status" value="1"/>
</dbReference>
<reference evidence="6 7" key="1">
    <citation type="submission" date="2018-11" db="EMBL/GenBank/DDBJ databases">
        <title>Genomes From Bacteria Associated with the Canine Oral Cavity: a Test Case for Automated Genome-Based Taxonomic Assignment.</title>
        <authorList>
            <person name="Coil D.A."/>
            <person name="Jospin G."/>
            <person name="Darling A.E."/>
            <person name="Wallis C."/>
            <person name="Davis I.J."/>
            <person name="Harris S."/>
            <person name="Eisen J.A."/>
            <person name="Holcombe L.J."/>
            <person name="O'Flynn C."/>
        </authorList>
    </citation>
    <scope>NUCLEOTIDE SEQUENCE [LARGE SCALE GENOMIC DNA]</scope>
    <source>
        <strain evidence="6 7">OH2822_COT-296</strain>
    </source>
</reference>
<evidence type="ECO:0000256" key="2">
    <source>
        <dbReference type="ARBA" id="ARBA00023125"/>
    </source>
</evidence>
<evidence type="ECO:0000256" key="1">
    <source>
        <dbReference type="ARBA" id="ARBA00023015"/>
    </source>
</evidence>
<feature type="DNA-binding region" description="H-T-H motif" evidence="4">
    <location>
        <begin position="33"/>
        <end position="52"/>
    </location>
</feature>